<proteinExistence type="predicted"/>
<keyword evidence="3" id="KW-1185">Reference proteome</keyword>
<accession>A0A2U1N8A1</accession>
<dbReference type="OrthoDB" id="57698at2759"/>
<organism evidence="2 3">
    <name type="scientific">Artemisia annua</name>
    <name type="common">Sweet wormwood</name>
    <dbReference type="NCBI Taxonomy" id="35608"/>
    <lineage>
        <taxon>Eukaryota</taxon>
        <taxon>Viridiplantae</taxon>
        <taxon>Streptophyta</taxon>
        <taxon>Embryophyta</taxon>
        <taxon>Tracheophyta</taxon>
        <taxon>Spermatophyta</taxon>
        <taxon>Magnoliopsida</taxon>
        <taxon>eudicotyledons</taxon>
        <taxon>Gunneridae</taxon>
        <taxon>Pentapetalae</taxon>
        <taxon>asterids</taxon>
        <taxon>campanulids</taxon>
        <taxon>Asterales</taxon>
        <taxon>Asteraceae</taxon>
        <taxon>Asteroideae</taxon>
        <taxon>Anthemideae</taxon>
        <taxon>Artemisiinae</taxon>
        <taxon>Artemisia</taxon>
    </lineage>
</organism>
<name>A0A2U1N8A1_ARTAN</name>
<protein>
    <submittedName>
        <fullName evidence="2">Glycyl-tRNA synthetase / glycine--tRNA ligase</fullName>
    </submittedName>
</protein>
<dbReference type="PANTHER" id="PTHR10745:SF0">
    <property type="entry name" value="GLYCINE--TRNA LIGASE"/>
    <property type="match status" value="1"/>
</dbReference>
<dbReference type="Gene3D" id="3.40.50.800">
    <property type="entry name" value="Anticodon-binding domain"/>
    <property type="match status" value="1"/>
</dbReference>
<evidence type="ECO:0000313" key="2">
    <source>
        <dbReference type="EMBL" id="PWA69697.1"/>
    </source>
</evidence>
<keyword evidence="2" id="KW-0436">Ligase</keyword>
<dbReference type="GO" id="GO:0005739">
    <property type="term" value="C:mitochondrion"/>
    <property type="evidence" value="ECO:0007669"/>
    <property type="project" value="TreeGrafter"/>
</dbReference>
<dbReference type="AlphaFoldDB" id="A0A2U1N8A1"/>
<gene>
    <name evidence="2" type="ORF">CTI12_AA295230</name>
</gene>
<dbReference type="PANTHER" id="PTHR10745">
    <property type="entry name" value="GLYCYL-TRNA SYNTHETASE/DNA POLYMERASE SUBUNIT GAMMA-2"/>
    <property type="match status" value="1"/>
</dbReference>
<dbReference type="GO" id="GO:0004820">
    <property type="term" value="F:glycine-tRNA ligase activity"/>
    <property type="evidence" value="ECO:0007669"/>
    <property type="project" value="TreeGrafter"/>
</dbReference>
<dbReference type="Proteomes" id="UP000245207">
    <property type="component" value="Unassembled WGS sequence"/>
</dbReference>
<reference evidence="2 3" key="1">
    <citation type="journal article" date="2018" name="Mol. Plant">
        <title>The genome of Artemisia annua provides insight into the evolution of Asteraceae family and artemisinin biosynthesis.</title>
        <authorList>
            <person name="Shen Q."/>
            <person name="Zhang L."/>
            <person name="Liao Z."/>
            <person name="Wang S."/>
            <person name="Yan T."/>
            <person name="Shi P."/>
            <person name="Liu M."/>
            <person name="Fu X."/>
            <person name="Pan Q."/>
            <person name="Wang Y."/>
            <person name="Lv Z."/>
            <person name="Lu X."/>
            <person name="Zhang F."/>
            <person name="Jiang W."/>
            <person name="Ma Y."/>
            <person name="Chen M."/>
            <person name="Hao X."/>
            <person name="Li L."/>
            <person name="Tang Y."/>
            <person name="Lv G."/>
            <person name="Zhou Y."/>
            <person name="Sun X."/>
            <person name="Brodelius P.E."/>
            <person name="Rose J.K.C."/>
            <person name="Tang K."/>
        </authorList>
    </citation>
    <scope>NUCLEOTIDE SEQUENCE [LARGE SCALE GENOMIC DNA]</scope>
    <source>
        <strain evidence="3">cv. Huhao1</strain>
        <tissue evidence="2">Leaf</tissue>
    </source>
</reference>
<dbReference type="InterPro" id="IPR036621">
    <property type="entry name" value="Anticodon-bd_dom_sf"/>
</dbReference>
<dbReference type="InterPro" id="IPR004154">
    <property type="entry name" value="Anticodon-bd"/>
</dbReference>
<evidence type="ECO:0000313" key="3">
    <source>
        <dbReference type="Proteomes" id="UP000245207"/>
    </source>
</evidence>
<dbReference type="EMBL" id="PKPP01003381">
    <property type="protein sequence ID" value="PWA69697.1"/>
    <property type="molecule type" value="Genomic_DNA"/>
</dbReference>
<dbReference type="GO" id="GO:0070150">
    <property type="term" value="P:mitochondrial glycyl-tRNA aminoacylation"/>
    <property type="evidence" value="ECO:0007669"/>
    <property type="project" value="TreeGrafter"/>
</dbReference>
<dbReference type="InterPro" id="IPR027031">
    <property type="entry name" value="Gly-tRNA_synthase/POLG2"/>
</dbReference>
<dbReference type="SUPFAM" id="SSF52954">
    <property type="entry name" value="Class II aaRS ABD-related"/>
    <property type="match status" value="1"/>
</dbReference>
<comment type="caution">
    <text evidence="2">The sequence shown here is derived from an EMBL/GenBank/DDBJ whole genome shotgun (WGS) entry which is preliminary data.</text>
</comment>
<feature type="domain" description="Anticodon-binding" evidence="1">
    <location>
        <begin position="27"/>
        <end position="78"/>
    </location>
</feature>
<keyword evidence="2" id="KW-0030">Aminoacyl-tRNA synthetase</keyword>
<sequence>METKNKDEKDALIVVRNWVESRLKVHEDFLNTYARADECGTPFSITVVSTSSVTIRERDTQDQIFVSVKEVAAVVQELCEERSTWTDVLKKYPAADSIQLPKMTEH</sequence>
<dbReference type="Pfam" id="PF03129">
    <property type="entry name" value="HGTP_anticodon"/>
    <property type="match status" value="1"/>
</dbReference>
<dbReference type="STRING" id="35608.A0A2U1N8A1"/>
<evidence type="ECO:0000259" key="1">
    <source>
        <dbReference type="Pfam" id="PF03129"/>
    </source>
</evidence>